<evidence type="ECO:0000313" key="2">
    <source>
        <dbReference type="Proteomes" id="UP001056384"/>
    </source>
</evidence>
<protein>
    <submittedName>
        <fullName evidence="1">Uncharacterized protein</fullName>
    </submittedName>
</protein>
<sequence length="173" mass="19424">MFGFFKKKQAVKAPAPDPAKENLEDWERIGMSQVLVLATPPAEDLQASYYGDFENVKHTEVEPQSVEDLRSIHAIHVAATYSHVLAPYPISGHTPELLTTTYHPDTPEGKAKAARDIAFHEWEEWVNANNNPYHAIGATIDVTQPRPRARETLRVVHIRGNTEEVPIDSEFGM</sequence>
<accession>A0A9Q9AXT2</accession>
<gene>
    <name evidence="1" type="ORF">Slin15195_G104140</name>
</gene>
<name>A0A9Q9AXT2_9PEZI</name>
<keyword evidence="2" id="KW-1185">Reference proteome</keyword>
<dbReference type="Proteomes" id="UP001056384">
    <property type="component" value="Chromosome 9"/>
</dbReference>
<dbReference type="OrthoDB" id="3644076at2759"/>
<organism evidence="1 2">
    <name type="scientific">Septoria linicola</name>
    <dbReference type="NCBI Taxonomy" id="215465"/>
    <lineage>
        <taxon>Eukaryota</taxon>
        <taxon>Fungi</taxon>
        <taxon>Dikarya</taxon>
        <taxon>Ascomycota</taxon>
        <taxon>Pezizomycotina</taxon>
        <taxon>Dothideomycetes</taxon>
        <taxon>Dothideomycetidae</taxon>
        <taxon>Mycosphaerellales</taxon>
        <taxon>Mycosphaerellaceae</taxon>
        <taxon>Septoria</taxon>
    </lineage>
</organism>
<reference evidence="1" key="1">
    <citation type="submission" date="2022-06" db="EMBL/GenBank/DDBJ databases">
        <title>Complete genome sequences of two strains of the flax pathogen Septoria linicola.</title>
        <authorList>
            <person name="Lapalu N."/>
            <person name="Simon A."/>
            <person name="Demenou B."/>
            <person name="Paumier D."/>
            <person name="Guillot M.-P."/>
            <person name="Gout L."/>
            <person name="Valade R."/>
        </authorList>
    </citation>
    <scope>NUCLEOTIDE SEQUENCE</scope>
    <source>
        <strain evidence="1">SE15195</strain>
    </source>
</reference>
<evidence type="ECO:0000313" key="1">
    <source>
        <dbReference type="EMBL" id="USW57095.1"/>
    </source>
</evidence>
<dbReference type="EMBL" id="CP099426">
    <property type="protein sequence ID" value="USW57095.1"/>
    <property type="molecule type" value="Genomic_DNA"/>
</dbReference>
<dbReference type="AlphaFoldDB" id="A0A9Q9AXT2"/>
<proteinExistence type="predicted"/>